<sequence>MLFGAFFTQAFTLPLQNRICLSTPQKGLGWKFGFASLHVPLQSLSETRDSLGVNKYKVLFS</sequence>
<name>S5ZX89_9SPIR</name>
<proteinExistence type="predicted"/>
<dbReference type="HOGENOM" id="CLU_2921417_0_0_12"/>
<protein>
    <submittedName>
        <fullName evidence="1">Uncharacterized protein</fullName>
    </submittedName>
</protein>
<gene>
    <name evidence="1" type="ORF">TPE_0117</name>
</gene>
<accession>S5ZX89</accession>
<reference evidence="1 2" key="1">
    <citation type="journal article" date="2013" name="PLoS ONE">
        <title>Genome-Wide Relatedness of Treponema pedis, from Gingiva and Necrotic Skin Lesions of Pigs, with the Human Oral Pathogen Treponema denticola.</title>
        <authorList>
            <person name="Svartstrom O."/>
            <person name="Mushtaq M."/>
            <person name="Pringle M."/>
            <person name="Segerman B."/>
        </authorList>
    </citation>
    <scope>NUCLEOTIDE SEQUENCE [LARGE SCALE GENOMIC DNA]</scope>
    <source>
        <strain evidence="1">T A4</strain>
    </source>
</reference>
<dbReference type="Proteomes" id="UP000015620">
    <property type="component" value="Chromosome"/>
</dbReference>
<dbReference type="AlphaFoldDB" id="S5ZX89"/>
<dbReference type="KEGG" id="tped:TPE_0117"/>
<organism evidence="1 2">
    <name type="scientific">Treponema pedis str. T A4</name>
    <dbReference type="NCBI Taxonomy" id="1291379"/>
    <lineage>
        <taxon>Bacteria</taxon>
        <taxon>Pseudomonadati</taxon>
        <taxon>Spirochaetota</taxon>
        <taxon>Spirochaetia</taxon>
        <taxon>Spirochaetales</taxon>
        <taxon>Treponemataceae</taxon>
        <taxon>Treponema</taxon>
    </lineage>
</organism>
<dbReference type="EMBL" id="CP004120">
    <property type="protein sequence ID" value="AGT42613.1"/>
    <property type="molecule type" value="Genomic_DNA"/>
</dbReference>
<evidence type="ECO:0000313" key="2">
    <source>
        <dbReference type="Proteomes" id="UP000015620"/>
    </source>
</evidence>
<evidence type="ECO:0000313" key="1">
    <source>
        <dbReference type="EMBL" id="AGT42613.1"/>
    </source>
</evidence>
<keyword evidence="2" id="KW-1185">Reference proteome</keyword>